<protein>
    <recommendedName>
        <fullName evidence="3">4-vinyl reductase 4VR domain-containing protein</fullName>
    </recommendedName>
</protein>
<evidence type="ECO:0000313" key="2">
    <source>
        <dbReference type="Proteomes" id="UP000037210"/>
    </source>
</evidence>
<reference evidence="1 2" key="1">
    <citation type="submission" date="2015-06" db="EMBL/GenBank/DDBJ databases">
        <title>New insights into the roles of widespread benthic archaea in carbon and nitrogen cycling.</title>
        <authorList>
            <person name="Lazar C.S."/>
            <person name="Baker B.J."/>
            <person name="Seitz K.W."/>
            <person name="Hyde A.S."/>
            <person name="Dick G.J."/>
            <person name="Hinrichs K.-U."/>
            <person name="Teske A.P."/>
        </authorList>
    </citation>
    <scope>NUCLEOTIDE SEQUENCE [LARGE SCALE GENOMIC DNA]</scope>
    <source>
        <strain evidence="1">DG-45</strain>
    </source>
</reference>
<accession>A0A0M0BMN9</accession>
<dbReference type="Proteomes" id="UP000037210">
    <property type="component" value="Unassembled WGS sequence"/>
</dbReference>
<dbReference type="AlphaFoldDB" id="A0A0M0BMN9"/>
<evidence type="ECO:0000313" key="1">
    <source>
        <dbReference type="EMBL" id="KON29600.1"/>
    </source>
</evidence>
<comment type="caution">
    <text evidence="1">The sequence shown here is derived from an EMBL/GenBank/DDBJ whole genome shotgun (WGS) entry which is preliminary data.</text>
</comment>
<proteinExistence type="predicted"/>
<gene>
    <name evidence="1" type="ORF">AC482_06040</name>
</gene>
<organism evidence="1 2">
    <name type="scientific">miscellaneous Crenarchaeota group-15 archaeon DG-45</name>
    <dbReference type="NCBI Taxonomy" id="1685127"/>
    <lineage>
        <taxon>Archaea</taxon>
        <taxon>Candidatus Bathyarchaeota</taxon>
        <taxon>MCG-15</taxon>
    </lineage>
</organism>
<dbReference type="EMBL" id="LFWZ01000058">
    <property type="protein sequence ID" value="KON29600.1"/>
    <property type="molecule type" value="Genomic_DNA"/>
</dbReference>
<sequence length="141" mass="15900">MSFPSPSEFYKQFRDAPEVAKRTAFGMGQKFGEALLQRCGIEGEGLEVVAELLNEAMRTVRGEPSARVEGDRVILRNQGFCGVMRSALTLNVPWEWLDVNFAWPWLEGIVSTIRPDIEIRIPSARCRGDEACIHVFEVERG</sequence>
<name>A0A0M0BMN9_9ARCH</name>
<evidence type="ECO:0008006" key="3">
    <source>
        <dbReference type="Google" id="ProtNLM"/>
    </source>
</evidence>